<feature type="repeat" description="PPR" evidence="5">
    <location>
        <begin position="3397"/>
        <end position="3431"/>
    </location>
</feature>
<dbReference type="GO" id="GO:0006412">
    <property type="term" value="P:translation"/>
    <property type="evidence" value="ECO:0007669"/>
    <property type="project" value="InterPro"/>
</dbReference>
<dbReference type="InterPro" id="IPR014710">
    <property type="entry name" value="RmlC-like_jellyroll"/>
</dbReference>
<dbReference type="PROSITE" id="PS50222">
    <property type="entry name" value="EF_HAND_2"/>
    <property type="match status" value="1"/>
</dbReference>
<dbReference type="InterPro" id="IPR011992">
    <property type="entry name" value="EF-hand-dom_pair"/>
</dbReference>
<dbReference type="InterPro" id="IPR002885">
    <property type="entry name" value="PPR_rpt"/>
</dbReference>
<evidence type="ECO:0000256" key="6">
    <source>
        <dbReference type="SAM" id="MobiDB-lite"/>
    </source>
</evidence>
<dbReference type="SUPFAM" id="SSF53335">
    <property type="entry name" value="S-adenosyl-L-methionine-dependent methyltransferases"/>
    <property type="match status" value="1"/>
</dbReference>
<dbReference type="InterPro" id="IPR018255">
    <property type="entry name" value="Ribosomal_uL16_CS_euk_arc"/>
</dbReference>
<feature type="compositionally biased region" description="Basic and acidic residues" evidence="6">
    <location>
        <begin position="1865"/>
        <end position="1882"/>
    </location>
</feature>
<dbReference type="SUPFAM" id="SSF54686">
    <property type="entry name" value="Ribosomal protein L16p/L10e"/>
    <property type="match status" value="1"/>
</dbReference>
<dbReference type="InterPro" id="IPR016180">
    <property type="entry name" value="Ribosomal_uL16_dom"/>
</dbReference>
<organism evidence="9">
    <name type="scientific">Cladocopium goreaui</name>
    <dbReference type="NCBI Taxonomy" id="2562237"/>
    <lineage>
        <taxon>Eukaryota</taxon>
        <taxon>Sar</taxon>
        <taxon>Alveolata</taxon>
        <taxon>Dinophyceae</taxon>
        <taxon>Suessiales</taxon>
        <taxon>Symbiodiniaceae</taxon>
        <taxon>Cladocopium</taxon>
    </lineage>
</organism>
<evidence type="ECO:0000313" key="10">
    <source>
        <dbReference type="EMBL" id="CAL4805553.1"/>
    </source>
</evidence>
<comment type="similarity">
    <text evidence="1">Belongs to the universal ribosomal protein uL16 family.</text>
</comment>
<feature type="domain" description="EF-hand" evidence="8">
    <location>
        <begin position="552"/>
        <end position="587"/>
    </location>
</feature>
<evidence type="ECO:0000256" key="5">
    <source>
        <dbReference type="PROSITE-ProRule" id="PRU00708"/>
    </source>
</evidence>
<dbReference type="Pfam" id="PF13812">
    <property type="entry name" value="PPR_3"/>
    <property type="match status" value="1"/>
</dbReference>
<dbReference type="PROSITE" id="PS01257">
    <property type="entry name" value="RIBOSOMAL_L10E"/>
    <property type="match status" value="1"/>
</dbReference>
<dbReference type="OrthoDB" id="641149at2759"/>
<dbReference type="PROSITE" id="PS00018">
    <property type="entry name" value="EF_HAND_1"/>
    <property type="match status" value="1"/>
</dbReference>
<dbReference type="Proteomes" id="UP001152797">
    <property type="component" value="Unassembled WGS sequence"/>
</dbReference>
<dbReference type="Gene3D" id="3.90.1170.10">
    <property type="entry name" value="Ribosomal protein L10e/L16"/>
    <property type="match status" value="1"/>
</dbReference>
<feature type="compositionally biased region" description="Basic and acidic residues" evidence="6">
    <location>
        <begin position="1312"/>
        <end position="1355"/>
    </location>
</feature>
<sequence length="3746" mass="412948">MANVQATLLKSSTFASCHSSFVEEMLLECDVKKMEAGTKLWEKGGKCDEIFILWKGNVELSKDDGLVVYDWGPMSILGTWIFVNVHNHMAAAKAATVVECLCIQTSTFLAVLHQHHTEKKHFVELANIEASELLSDSRWVCLMPSKGNKGPGQPTSPSPVPMEMNIVRKDSSKEKPASEAVAIAKKAFHRRHSAPLIDVGADTHKEIDRVEQSEGVSRWKSAFKRLPSRPRHFQPLGIEPLMKASIRNRMAPQAQEEAAAKSDGWILGMNHRTTSEGLEGWLEFENKPYPKTRYCRGVPDPKIRIFDVGKKKMPCDEFPAAAHLVCDEDQQLTAEALEAARIAVNKYMATNAGKDFFHIRIRPHPFNVLRINKTLSCAGADRLSSGMRGAFGKPYGTAARVDIGQVLISLRTKEEKIQFAVEALRRASAKFAGRQKVHVSNKFGFTKYTKKEYHDHKASGRLVPDGTNVRWLSSRGPLWRVLSESEDELDFTCTMSENLAAWHRPHLGKVQTQVMAPAGDLLLDLSPHGGREATKSKEVPPDLSPASKKANGLYMVISDWFQVFDKDQNGWIDKEEFNIITSHLTATLAWDDHQSDLLLQEIDTKHDDLVDVQEFAEWLTNVDATITVGTDGWLQMYDLADTLKPLYDCFDPDGTGISKDQFLRTYRVIANSLKHTPVPSQEKMDIWVRAAEDEYEALDAQRDMMIDFEDFVQWQVQLLNSSGTPNALMPRKVSELAEALKVISDIDEQGSWHSGDISAALTEAVTKVASVARELYLPCKDQLRRHLEDNMNEHHQEENDHAMDDFTWFSPGQDYLDRLRRDCAIELGVLLPGVMPNNPSKEAGAKKSEVWKVARRNSHLKQRDLSEMETSAQAPNRDPDSTPSTAKKRAMTTTMSKKTSKSFLAIKLFVAFLGLRLLAPSFVNAPHTPNSSSTRVAMRAEGETEGEEEGGMLDILKVEQDIELSPEEYKMALEQEIETQRKKYYIGGKVSPKNLVVPWRPVDEKQLEKDARRTLKKNGINDPSGQDVDMEYEDSEIELTVVDEDVMLAWAGGIPGTKVGYIIERKPAGSTNYEEIATYDNMQNPQLLAKPYSGHEYSYTDSMVPPGKYDYRLLCRSRDGGITVVDQKDIIVAEPAGLDLKFAFLILGGAIAFSGFYGFFLDPGCNTLVLGELGTGLPFFVDGVATRLRVVEAEARDELARRGWREGSLAAPIPAPGAAPGGGTATPANGPPGAAAECKAAAPAPREEAALASQAAKKVAATEPGESVAPTSQPVASDCAERTPEEVNLGIYPKSCPAAPRVPAAGAQQVKLEAEIKAKPPKEEEKEGEAKRSEAKEESRSAPGKEKKSRPERPPEPAGPPPRREDRREQWQWEGSRSWLARADTLLFPREVECREIERHCAPSQARAVQSQKRPEARQRRMPPKVVGRRPAARVGRLRRPAARVEPPAEEEKKCLSLGLGDLGSLGYVHLKKARYYGREVELVGKFTNLGLEDGQPMGTFEASGTQDDALLRLLSGRPKRQLTVHLCQEDCPGALTDEFLVHGRSFIKVDQGKDPWFTNLLSVGAPAGEADELEALRADETRRKQERERGDDKPPKAAEKVKKADKKQKRREEEDSQRKRRRSESEDEWEIGQKSPKLLFEKTGLDPEARQRRKFLKKARKVGRSKKSKKKKSKSSSSASRSSSSETVSSGPVASVGLFDNERKLGTIWKRFPGALACSAATEAKQHLLTAAGTVWGLDRKKVDPVFTHYARQCLMGHMSPPMAQEALTVAQTLDMMLQGHVAGACDLMAQRLKSLESSSRGNHWTVSRQMELVRSDGGTMAEEAETVEAAKRAREEERLRSLTARPSGTRSTEALGGGKGSRKGKDWKGANKGKGDESAKGKGTHSPMPNSQFAVETVLLPDFSFSAEAASVGADAAQKGRGSLSGGMGGAEIGSGITMHDIEELVSNAEAAALEAEGSEQAKGSGSSQEFHRLLHEGVLKWRRGLLQPARVADVGGLVNEVLKLCEMFHCRPEPMADRSKLFPICAPGSLIGSGPRGQFFVALLGSLNHLYGGGGTGRGGPTSFRVAKRLAAVVHDSGLLEELLPPMSFTDFFSCKQLDYVGDEVHVARPVVWEEVEASLPSEVGQLDIRDFVDGGVKYYIDHLEEFMIASPPDSIAKPPKVMVSDAHWSTVAHGLVARGLCRVLRRSSLFHVGGKPLLNGLFSVSKQEFIGTLEVCRLIMNLKPANALCSPMVGDTSTLPMVTNLGTMFLDPSENLCISSEDIRCFFYLFAIPEAWWRFFGFAKPAPRSLVPSDFGDEEGYLVATVLPMGWINSVALAQHIHRRVVRQCMGSLQPPLSGAQELRRDRPFSVHPHLFRVYLDNFDELQKVNKNLSEVLEGSPSRVATALREAYEREGLPRHPKKSTQQELRAEVQGAWIDVVKGTVTAKPSKVARYIALAIELLERGTATQRELQVIGGGFVYVAMFRRPLLAGLNQISRSITEVGPQQAKQRRRLTPAVVAELARFIGLIPLSFMNLRSGFGELVTASDASTTGGGVVLSRALTPYGRAASTSLVRGELPERHDFSQVLSVGLFDGIAALRVALDCLEVPVVGHVSVEKSSEAQRVVESLFPDVIQVEDVCLIDAEMVSRWAMRFPSVGLVIVGAGPPCQGVSGLNCDRKGALRDLRSNLFVHVPRVTALIRKAFPWAQVHTLTESVASMDAKDCETMNQSFEDRPWFIDADGVALCHRPRLYWISWELQAGEGVALGYGSDGRLPIQGEVQLEAVVDSQMFLETGWSLAERQRLPTFTTSRPSSTPLKRPAGIKSCKGHELERWRSDRHRFPPYQYKDENCVSNARGDFRIPSVSEREVIMGFPLGYTIQCLPKKDHGTEKHTDCRLSLLGNSWCVPVVAWLLVKLLQPLGLVEPTSVQEVVNRLTPGWGRSLQSLLLRPPISCSTASAPCSVELVQRLCSLVSLKGEDILLQGSTDAPAKFHRDSLDAVVSDYIEHLWSEGEGRSVASNLLAGLQDLDPHLKGHLQTSWRLMKTWTANELPNRAQGHSGLAESWGAGSGSLRFGGVLGGRNVYYELIPPVEPGEGPKWHRLPDDSIFKGMTQQLPNEQYVLSLLKTQEMVHGQLQWRQVERSVGVAESQEKLCPQAVTQFYSSVRALARQDVIQQPEYHEHLEMGMSVNEMVEEFLEDADFLPAQVLQLLTDNEKAAANELLAYSDFLQCSGLVQWEPWAISVGCSYHALCLSAVSDGIDTSQKPRRGARTVSHNEPFFNSALAGVVTYAWSESSGMRLKGASPLEVEAVAAAKLRWRGMTGLAPFGPAQQVTPGAALLFGLAMARVQVNEVHCTALMSSVSWQIAVELFEVCQRKMLQSDTFLCSAVISAYQRARRWHLAISGLELESINQVAYGAVISACQQANEWKVAERLFRDMLQLQMESNAQILSALMAGGAWKSSANALANVQVDPVLASAAISACDFLADRWQQGFAQLIFFQQHLVELNVYSYNSAMKGCERSTQRWTAASNIFQRIEEDLLQMNVVSYNTLISCYSQVSHWMLSLASCLELRCSGLRPSEVSTAVSCSGCEKGRHWQMASMLLSTWRSCFSYGAVVSACEKCSQWTEALALLSAPPRSATTVNAAVSACEKSSCWRHALQLMGLAEMRCDVITWTAVATACACAAWRVTLQLLVRMLHQSLAPQELACDAEVTALSKKWQAAMVCYRNYQSQRLQPLAASLSTCLAAAERVAAAGSFPAA</sequence>
<feature type="compositionally biased region" description="Basic and acidic residues" evidence="6">
    <location>
        <begin position="1362"/>
        <end position="1371"/>
    </location>
</feature>
<dbReference type="Gene3D" id="2.60.120.10">
    <property type="entry name" value="Jelly Rolls"/>
    <property type="match status" value="1"/>
</dbReference>
<dbReference type="Pfam" id="PF13499">
    <property type="entry name" value="EF-hand_7"/>
    <property type="match status" value="1"/>
</dbReference>
<dbReference type="GO" id="GO:0003735">
    <property type="term" value="F:structural constituent of ribosome"/>
    <property type="evidence" value="ECO:0007669"/>
    <property type="project" value="InterPro"/>
</dbReference>
<dbReference type="EMBL" id="CAMXCT030006683">
    <property type="protein sequence ID" value="CAL4805553.1"/>
    <property type="molecule type" value="Genomic_DNA"/>
</dbReference>
<name>A0A9P1GNN7_9DINO</name>
<dbReference type="GO" id="GO:1990904">
    <property type="term" value="C:ribonucleoprotein complex"/>
    <property type="evidence" value="ECO:0007669"/>
    <property type="project" value="UniProtKB-KW"/>
</dbReference>
<dbReference type="SUPFAM" id="SSF51206">
    <property type="entry name" value="cAMP-binding domain-like"/>
    <property type="match status" value="1"/>
</dbReference>
<keyword evidence="4" id="KW-0687">Ribonucleoprotein</keyword>
<dbReference type="Gene3D" id="3.40.50.150">
    <property type="entry name" value="Vaccinia Virus protein VP39"/>
    <property type="match status" value="1"/>
</dbReference>
<dbReference type="InterPro" id="IPR018247">
    <property type="entry name" value="EF_Hand_1_Ca_BS"/>
</dbReference>
<feature type="domain" description="Cyclic nucleotide-binding" evidence="7">
    <location>
        <begin position="13"/>
        <end position="112"/>
    </location>
</feature>
<feature type="compositionally biased region" description="Basic residues" evidence="6">
    <location>
        <begin position="1652"/>
        <end position="1675"/>
    </location>
</feature>
<dbReference type="InterPro" id="IPR002048">
    <property type="entry name" value="EF_hand_dom"/>
</dbReference>
<dbReference type="Pfam" id="PF01535">
    <property type="entry name" value="PPR"/>
    <property type="match status" value="1"/>
</dbReference>
<dbReference type="InterPro" id="IPR047873">
    <property type="entry name" value="Ribosomal_uL16"/>
</dbReference>
<evidence type="ECO:0000313" key="9">
    <source>
        <dbReference type="EMBL" id="CAI4018241.1"/>
    </source>
</evidence>
<proteinExistence type="inferred from homology"/>
<keyword evidence="2" id="KW-0106">Calcium</keyword>
<reference evidence="10 11" key="2">
    <citation type="submission" date="2024-05" db="EMBL/GenBank/DDBJ databases">
        <authorList>
            <person name="Chen Y."/>
            <person name="Shah S."/>
            <person name="Dougan E. K."/>
            <person name="Thang M."/>
            <person name="Chan C."/>
        </authorList>
    </citation>
    <scope>NUCLEOTIDE SEQUENCE [LARGE SCALE GENOMIC DNA]</scope>
</reference>
<dbReference type="GO" id="GO:0005840">
    <property type="term" value="C:ribosome"/>
    <property type="evidence" value="ECO:0007669"/>
    <property type="project" value="UniProtKB-KW"/>
</dbReference>
<feature type="repeat" description="PPR" evidence="5">
    <location>
        <begin position="3530"/>
        <end position="3564"/>
    </location>
</feature>
<dbReference type="InterPro" id="IPR001197">
    <property type="entry name" value="Ribosomal_uL16_euk_arch"/>
</dbReference>
<dbReference type="GO" id="GO:0005509">
    <property type="term" value="F:calcium ion binding"/>
    <property type="evidence" value="ECO:0007669"/>
    <property type="project" value="InterPro"/>
</dbReference>
<keyword evidence="3 10" id="KW-0689">Ribosomal protein</keyword>
<dbReference type="InterPro" id="IPR011990">
    <property type="entry name" value="TPR-like_helical_dom_sf"/>
</dbReference>
<gene>
    <name evidence="9" type="ORF">C1SCF055_LOCUS42833</name>
</gene>
<dbReference type="InterPro" id="IPR000595">
    <property type="entry name" value="cNMP-bd_dom"/>
</dbReference>
<evidence type="ECO:0000256" key="1">
    <source>
        <dbReference type="ARBA" id="ARBA00008931"/>
    </source>
</evidence>
<reference evidence="9" key="1">
    <citation type="submission" date="2022-10" db="EMBL/GenBank/DDBJ databases">
        <authorList>
            <person name="Chen Y."/>
            <person name="Dougan E. K."/>
            <person name="Chan C."/>
            <person name="Rhodes N."/>
            <person name="Thang M."/>
        </authorList>
    </citation>
    <scope>NUCLEOTIDE SEQUENCE</scope>
</reference>
<feature type="compositionally biased region" description="Low complexity" evidence="6">
    <location>
        <begin position="1225"/>
        <end position="1263"/>
    </location>
</feature>
<dbReference type="Gene3D" id="1.25.40.10">
    <property type="entry name" value="Tetratricopeptide repeat domain"/>
    <property type="match status" value="3"/>
</dbReference>
<evidence type="ECO:0000259" key="7">
    <source>
        <dbReference type="PROSITE" id="PS50042"/>
    </source>
</evidence>
<protein>
    <submittedName>
        <fullName evidence="10">Large ribosomal subunit protein uL16 (60S ribosomal protein L10) (Protein QM) (Ribosomal protein L10)</fullName>
    </submittedName>
</protein>
<keyword evidence="11" id="KW-1185">Reference proteome</keyword>
<dbReference type="CDD" id="cd00051">
    <property type="entry name" value="EFh"/>
    <property type="match status" value="1"/>
</dbReference>
<feature type="region of interest" description="Disordered" evidence="6">
    <location>
        <begin position="1650"/>
        <end position="1694"/>
    </location>
</feature>
<feature type="region of interest" description="Disordered" evidence="6">
    <location>
        <begin position="1312"/>
        <end position="1374"/>
    </location>
</feature>
<feature type="compositionally biased region" description="Basic residues" evidence="6">
    <location>
        <begin position="1420"/>
        <end position="1442"/>
    </location>
</feature>
<feature type="compositionally biased region" description="Basic and acidic residues" evidence="6">
    <location>
        <begin position="1581"/>
        <end position="1603"/>
    </location>
</feature>
<feature type="region of interest" description="Disordered" evidence="6">
    <location>
        <begin position="1402"/>
        <end position="1446"/>
    </location>
</feature>
<dbReference type="EMBL" id="CAMXCT010006683">
    <property type="protein sequence ID" value="CAI4018241.1"/>
    <property type="molecule type" value="Genomic_DNA"/>
</dbReference>
<accession>A0A9P1GNN7</accession>
<evidence type="ECO:0000256" key="2">
    <source>
        <dbReference type="ARBA" id="ARBA00022837"/>
    </source>
</evidence>
<evidence type="ECO:0000256" key="4">
    <source>
        <dbReference type="ARBA" id="ARBA00023274"/>
    </source>
</evidence>
<dbReference type="InterPro" id="IPR029063">
    <property type="entry name" value="SAM-dependent_MTases_sf"/>
</dbReference>
<evidence type="ECO:0000259" key="8">
    <source>
        <dbReference type="PROSITE" id="PS50222"/>
    </source>
</evidence>
<dbReference type="FunFam" id="3.90.1170.10:FF:000002">
    <property type="entry name" value="60S ribosomal protein L10"/>
    <property type="match status" value="1"/>
</dbReference>
<evidence type="ECO:0000313" key="11">
    <source>
        <dbReference type="Proteomes" id="UP001152797"/>
    </source>
</evidence>
<feature type="region of interest" description="Disordered" evidence="6">
    <location>
        <begin position="1813"/>
        <end position="1892"/>
    </location>
</feature>
<feature type="compositionally biased region" description="Low complexity" evidence="6">
    <location>
        <begin position="1676"/>
        <end position="1694"/>
    </location>
</feature>
<dbReference type="PROSITE" id="PS50042">
    <property type="entry name" value="CNMP_BINDING_3"/>
    <property type="match status" value="1"/>
</dbReference>
<dbReference type="SUPFAM" id="SSF47473">
    <property type="entry name" value="EF-hand"/>
    <property type="match status" value="1"/>
</dbReference>
<dbReference type="EMBL" id="CAMXCT020006683">
    <property type="protein sequence ID" value="CAL1171616.1"/>
    <property type="molecule type" value="Genomic_DNA"/>
</dbReference>
<dbReference type="NCBIfam" id="NF003239">
    <property type="entry name" value="PRK04199.1-4"/>
    <property type="match status" value="1"/>
</dbReference>
<feature type="region of interest" description="Disordered" evidence="6">
    <location>
        <begin position="1581"/>
        <end position="1633"/>
    </location>
</feature>
<evidence type="ECO:0000256" key="3">
    <source>
        <dbReference type="ARBA" id="ARBA00022980"/>
    </source>
</evidence>
<dbReference type="InterPro" id="IPR036920">
    <property type="entry name" value="Ribosomal_uL16_sf"/>
</dbReference>
<dbReference type="InterPro" id="IPR018490">
    <property type="entry name" value="cNMP-bd_dom_sf"/>
</dbReference>
<feature type="compositionally biased region" description="Basic and acidic residues" evidence="6">
    <location>
        <begin position="1830"/>
        <end position="1842"/>
    </location>
</feature>
<dbReference type="CDD" id="cd01433">
    <property type="entry name" value="Ribosomal_L16_L10e"/>
    <property type="match status" value="1"/>
</dbReference>
<dbReference type="PROSITE" id="PS51375">
    <property type="entry name" value="PPR"/>
    <property type="match status" value="2"/>
</dbReference>
<feature type="region of interest" description="Disordered" evidence="6">
    <location>
        <begin position="856"/>
        <end position="894"/>
    </location>
</feature>
<dbReference type="Pfam" id="PF00252">
    <property type="entry name" value="Ribosomal_L16"/>
    <property type="match status" value="1"/>
</dbReference>
<feature type="region of interest" description="Disordered" evidence="6">
    <location>
        <begin position="1210"/>
        <end position="1282"/>
    </location>
</feature>
<comment type="caution">
    <text evidence="9">The sequence shown here is derived from an EMBL/GenBank/DDBJ whole genome shotgun (WGS) entry which is preliminary data.</text>
</comment>
<dbReference type="PANTHER" id="PTHR11726">
    <property type="entry name" value="60S RIBOSOMAL PROTEIN L10"/>
    <property type="match status" value="1"/>
</dbReference>
<dbReference type="CDD" id="cd00038">
    <property type="entry name" value="CAP_ED"/>
    <property type="match status" value="1"/>
</dbReference>
<dbReference type="Gene3D" id="1.10.238.10">
    <property type="entry name" value="EF-hand"/>
    <property type="match status" value="1"/>
</dbReference>
<dbReference type="Pfam" id="PF00027">
    <property type="entry name" value="cNMP_binding"/>
    <property type="match status" value="1"/>
</dbReference>